<gene>
    <name evidence="3" type="ORF">XAT740_LOCUS17646</name>
</gene>
<dbReference type="Gene3D" id="1.20.5.110">
    <property type="match status" value="1"/>
</dbReference>
<organism evidence="3 4">
    <name type="scientific">Adineta ricciae</name>
    <name type="common">Rotifer</name>
    <dbReference type="NCBI Taxonomy" id="249248"/>
    <lineage>
        <taxon>Eukaryota</taxon>
        <taxon>Metazoa</taxon>
        <taxon>Spiralia</taxon>
        <taxon>Gnathifera</taxon>
        <taxon>Rotifera</taxon>
        <taxon>Eurotatoria</taxon>
        <taxon>Bdelloidea</taxon>
        <taxon>Adinetida</taxon>
        <taxon>Adinetidae</taxon>
        <taxon>Adineta</taxon>
    </lineage>
</organism>
<dbReference type="Proteomes" id="UP000663828">
    <property type="component" value="Unassembled WGS sequence"/>
</dbReference>
<feature type="transmembrane region" description="Helical" evidence="1">
    <location>
        <begin position="98"/>
        <end position="121"/>
    </location>
</feature>
<accession>A0A814N4P4</accession>
<dbReference type="AlphaFoldDB" id="A0A814N4P4"/>
<feature type="non-terminal residue" evidence="3">
    <location>
        <position position="1"/>
    </location>
</feature>
<sequence length="132" mass="15857">QNIVSYLRLIFMQVQLTGQYTPEEIDEARDEILKLQSNLNKIEELYRYLHTLLGEQQTQMENIDRFLHQTQINIEKSDFDYSKLLQIQKKKDQRRCHIVIFIFTIACVFFLIVVSVLINVINTFRYKTLNKL</sequence>
<reference evidence="3" key="1">
    <citation type="submission" date="2021-02" db="EMBL/GenBank/DDBJ databases">
        <authorList>
            <person name="Nowell W R."/>
        </authorList>
    </citation>
    <scope>NUCLEOTIDE SEQUENCE</scope>
</reference>
<keyword evidence="1" id="KW-1133">Transmembrane helix</keyword>
<dbReference type="SUPFAM" id="SSF58038">
    <property type="entry name" value="SNARE fusion complex"/>
    <property type="match status" value="1"/>
</dbReference>
<evidence type="ECO:0000256" key="1">
    <source>
        <dbReference type="SAM" id="Phobius"/>
    </source>
</evidence>
<dbReference type="PROSITE" id="PS50192">
    <property type="entry name" value="T_SNARE"/>
    <property type="match status" value="1"/>
</dbReference>
<dbReference type="EMBL" id="CAJNOR010001157">
    <property type="protein sequence ID" value="CAF1087324.1"/>
    <property type="molecule type" value="Genomic_DNA"/>
</dbReference>
<evidence type="ECO:0000313" key="3">
    <source>
        <dbReference type="EMBL" id="CAF1087324.1"/>
    </source>
</evidence>
<keyword evidence="4" id="KW-1185">Reference proteome</keyword>
<proteinExistence type="predicted"/>
<evidence type="ECO:0000259" key="2">
    <source>
        <dbReference type="PROSITE" id="PS50192"/>
    </source>
</evidence>
<protein>
    <recommendedName>
        <fullName evidence="2">t-SNARE coiled-coil homology domain-containing protein</fullName>
    </recommendedName>
</protein>
<evidence type="ECO:0000313" key="4">
    <source>
        <dbReference type="Proteomes" id="UP000663828"/>
    </source>
</evidence>
<keyword evidence="1" id="KW-0812">Transmembrane</keyword>
<comment type="caution">
    <text evidence="3">The sequence shown here is derived from an EMBL/GenBank/DDBJ whole genome shotgun (WGS) entry which is preliminary data.</text>
</comment>
<dbReference type="InterPro" id="IPR000727">
    <property type="entry name" value="T_SNARE_dom"/>
</dbReference>
<feature type="domain" description="T-SNARE coiled-coil homology" evidence="2">
    <location>
        <begin position="22"/>
        <end position="84"/>
    </location>
</feature>
<name>A0A814N4P4_ADIRI</name>
<keyword evidence="1" id="KW-0472">Membrane</keyword>